<gene>
    <name evidence="2" type="ORF">E2562_012256</name>
</gene>
<name>A0A6G1D2X5_9ORYZ</name>
<organism evidence="2 3">
    <name type="scientific">Oryza meyeriana var. granulata</name>
    <dbReference type="NCBI Taxonomy" id="110450"/>
    <lineage>
        <taxon>Eukaryota</taxon>
        <taxon>Viridiplantae</taxon>
        <taxon>Streptophyta</taxon>
        <taxon>Embryophyta</taxon>
        <taxon>Tracheophyta</taxon>
        <taxon>Spermatophyta</taxon>
        <taxon>Magnoliopsida</taxon>
        <taxon>Liliopsida</taxon>
        <taxon>Poales</taxon>
        <taxon>Poaceae</taxon>
        <taxon>BOP clade</taxon>
        <taxon>Oryzoideae</taxon>
        <taxon>Oryzeae</taxon>
        <taxon>Oryzinae</taxon>
        <taxon>Oryza</taxon>
        <taxon>Oryza meyeriana</taxon>
    </lineage>
</organism>
<feature type="compositionally biased region" description="Low complexity" evidence="1">
    <location>
        <begin position="17"/>
        <end position="33"/>
    </location>
</feature>
<evidence type="ECO:0000313" key="3">
    <source>
        <dbReference type="Proteomes" id="UP000479710"/>
    </source>
</evidence>
<accession>A0A6G1D2X5</accession>
<comment type="caution">
    <text evidence="2">The sequence shown here is derived from an EMBL/GenBank/DDBJ whole genome shotgun (WGS) entry which is preliminary data.</text>
</comment>
<dbReference type="Proteomes" id="UP000479710">
    <property type="component" value="Unassembled WGS sequence"/>
</dbReference>
<dbReference type="AlphaFoldDB" id="A0A6G1D2X5"/>
<sequence>MPSSGGEGRVPWRRIEAVPAGGSSGRSGRAGHPPRTELVPAERSVRDRIGGAAPSRREGGQPRYAARL</sequence>
<keyword evidence="3" id="KW-1185">Reference proteome</keyword>
<proteinExistence type="predicted"/>
<evidence type="ECO:0000256" key="1">
    <source>
        <dbReference type="SAM" id="MobiDB-lite"/>
    </source>
</evidence>
<dbReference type="EMBL" id="SPHZ02000007">
    <property type="protein sequence ID" value="KAF0906682.1"/>
    <property type="molecule type" value="Genomic_DNA"/>
</dbReference>
<protein>
    <submittedName>
        <fullName evidence="2">Uncharacterized protein</fullName>
    </submittedName>
</protein>
<feature type="compositionally biased region" description="Basic and acidic residues" evidence="1">
    <location>
        <begin position="43"/>
        <end position="60"/>
    </location>
</feature>
<evidence type="ECO:0000313" key="2">
    <source>
        <dbReference type="EMBL" id="KAF0906682.1"/>
    </source>
</evidence>
<feature type="region of interest" description="Disordered" evidence="1">
    <location>
        <begin position="1"/>
        <end position="68"/>
    </location>
</feature>
<reference evidence="2 3" key="1">
    <citation type="submission" date="2019-11" db="EMBL/GenBank/DDBJ databases">
        <title>Whole genome sequence of Oryza granulata.</title>
        <authorList>
            <person name="Li W."/>
        </authorList>
    </citation>
    <scope>NUCLEOTIDE SEQUENCE [LARGE SCALE GENOMIC DNA]</scope>
    <source>
        <strain evidence="3">cv. Menghai</strain>
        <tissue evidence="2">Leaf</tissue>
    </source>
</reference>